<organism evidence="1 2">
    <name type="scientific">Occultella glacieicola</name>
    <dbReference type="NCBI Taxonomy" id="2518684"/>
    <lineage>
        <taxon>Bacteria</taxon>
        <taxon>Bacillati</taxon>
        <taxon>Actinomycetota</taxon>
        <taxon>Actinomycetes</taxon>
        <taxon>Micrococcales</taxon>
        <taxon>Ruaniaceae</taxon>
        <taxon>Occultella</taxon>
    </lineage>
</organism>
<accession>A0ABY2E4S6</accession>
<comment type="caution">
    <text evidence="1">The sequence shown here is derived from an EMBL/GenBank/DDBJ whole genome shotgun (WGS) entry which is preliminary data.</text>
</comment>
<protein>
    <submittedName>
        <fullName evidence="1">Uncharacterized protein</fullName>
    </submittedName>
</protein>
<dbReference type="RefSeq" id="WP_133107440.1">
    <property type="nucleotide sequence ID" value="NZ_SMNA01000004.1"/>
</dbReference>
<gene>
    <name evidence="1" type="ORF">EXU48_09695</name>
</gene>
<proteinExistence type="predicted"/>
<evidence type="ECO:0000313" key="2">
    <source>
        <dbReference type="Proteomes" id="UP000504882"/>
    </source>
</evidence>
<evidence type="ECO:0000313" key="1">
    <source>
        <dbReference type="EMBL" id="TDE95030.1"/>
    </source>
</evidence>
<keyword evidence="2" id="KW-1185">Reference proteome</keyword>
<sequence>MGSQDNFWIDKDSSIDRVQGVAAHEGLYLFSGSGGTLDLARVGSQTDRDTLTWGRTDDDIHIPEDLYLSASNVYGQTEERNDRYVFWASRADVLP</sequence>
<dbReference type="Proteomes" id="UP000504882">
    <property type="component" value="Unassembled WGS sequence"/>
</dbReference>
<dbReference type="EMBL" id="SMNA01000004">
    <property type="protein sequence ID" value="TDE95030.1"/>
    <property type="molecule type" value="Genomic_DNA"/>
</dbReference>
<reference evidence="1 2" key="1">
    <citation type="submission" date="2019-03" db="EMBL/GenBank/DDBJ databases">
        <title>Genomic features of bacteria from cold environments.</title>
        <authorList>
            <person name="Shen L."/>
        </authorList>
    </citation>
    <scope>NUCLEOTIDE SEQUENCE [LARGE SCALE GENOMIC DNA]</scope>
    <source>
        <strain evidence="2">T3246-1</strain>
    </source>
</reference>
<name>A0ABY2E4S6_9MICO</name>